<feature type="transmembrane region" description="Helical" evidence="1">
    <location>
        <begin position="26"/>
        <end position="47"/>
    </location>
</feature>
<evidence type="ECO:0000259" key="2">
    <source>
        <dbReference type="PROSITE" id="PS51208"/>
    </source>
</evidence>
<dbReference type="Pfam" id="PF03797">
    <property type="entry name" value="Autotransporter"/>
    <property type="match status" value="1"/>
</dbReference>
<dbReference type="Gene3D" id="2.60.40.3440">
    <property type="match status" value="6"/>
</dbReference>
<dbReference type="Pfam" id="PF17963">
    <property type="entry name" value="Big_9"/>
    <property type="match status" value="7"/>
</dbReference>
<evidence type="ECO:0000313" key="4">
    <source>
        <dbReference type="Proteomes" id="UP000557392"/>
    </source>
</evidence>
<dbReference type="InterPro" id="IPR005546">
    <property type="entry name" value="Autotransporte_beta"/>
</dbReference>
<dbReference type="RefSeq" id="WP_183995378.1">
    <property type="nucleotide sequence ID" value="NZ_JACIEH010000001.1"/>
</dbReference>
<dbReference type="SMART" id="SM00429">
    <property type="entry name" value="IPT"/>
    <property type="match status" value="5"/>
</dbReference>
<comment type="caution">
    <text evidence="3">The sequence shown here is derived from an EMBL/GenBank/DDBJ whole genome shotgun (WGS) entry which is preliminary data.</text>
</comment>
<keyword evidence="1" id="KW-0472">Membrane</keyword>
<protein>
    <recommendedName>
        <fullName evidence="2">Autotransporter domain-containing protein</fullName>
    </recommendedName>
</protein>
<gene>
    <name evidence="3" type="ORF">GGR46_001143</name>
</gene>
<accession>A0A7W6JSJ1</accession>
<name>A0A7W6JSJ1_9SPHN</name>
<sequence length="2149" mass="210484">MSSSNDRGTACAGGYSPSRKQAARSWWILAILAVVMAVIAPGAALAATPTVSSVSPAIGRTVNPDAVTITGTSFSASGNSVTFDGVAGTITAESPTSITVTPPDHAAGSVSVRVTNAGGESTFGPGGYYYVEPPKVVATFGATSIANGGSTTLTLTASNPNPVPLGGITIAARVLPSGLTGSLAGGTCSAGAVSGNAVSLNTTNLSANGDCTVIVTVTSTAPNTYSYTTGTIAATGANTTGFALPGDTATTPTGLTVASSTNANLSNLALSQGTLNPGFSAGTTAYTASVAANITSLDVTPAVAGPAGTTVTVNGNPATSGSPTSVALNFGANAITVRVTAQSGATRDYGITVTRTADVPTVISVSPEVGPGAGGIVVMITGTGFSAAAPQHAVKFGATEATYTVLNDNQISAITPARIGGGATVTVTTPGGTSATSAGSVFTYVPVPVVSTSSPASGPVGGGTSVRITGSAFGRSADMAVKFGAVGASYTVFSDTRIDATAPPGSAGTVDITVISPGGTSLTSPSAVFTYVAAPTLSAASPDSGPTAGGQAVTLTGTDLTDATLTIDGASVAIGSNDGTNLAFTTPAHLSGSVPVVVTTAGGSATASYTYVLRPAAGNLSSITVLFNTPRTINVAAAISGSHTSIAIGTGPAHGTTSIAGDVITYTPNANYVGADSFTYTATGPGGISAPATASLTVNQGTQTIQFAALSNTSLSPTPLMLSATASSGLTVSFSTSTTEVCTVSGTTLALVATGTCTIDADQAGDASYAAASRVSRSLTVTPASLAISPGTPSDIVVSASYDQRNLAAGGVAPYTYALASGTLPAGTALDPASGTVTGTPTTAGAFSYAIQATDSQVPAVTATGSTVSGMIAKGSQAISFTSAAPGAAVGGAPYTVTATASSSLGVVYSLDGASTGCALSSSTVTFTGTGTCVIDANQAGDTNWNAAPQVQQSFAIGAAGAVSLSVAYAPTPITSGASGTLTLTFSNPNAAVTPAFSSELHSNNIVFTRASGLGGSCGIPASRTSAPSTSQVSFTNIQIPQGTCTVTLPYMGAAPGTASWAFDGFTPSGYPATPGATSNVATVLPSVTSISLATGPASQAVTISGTGFSTTPGDNMVHFGSATGTVTAASAASLTVTAPATGGGTVPVSVTVNGQTSPGSVTYTFIDKPVATDKPGVAVPYNGTGTAIDLAASITGGPHSAIAVATGPAHGTTGVAGDVVTYRPATGYSGPDSFTYIATGAGGTSDAARVSVTVATPVAPIAADTAMAVPYAGTGTAIDLSGTISGVHTSIAIGTAPVHGTVTIAGDIVTYTPSVGYFGTDGFTYTATGPGGTSAPATVNLTVATPAIPVAANKSGVGVPYASAGTAIDLSGSITGVRSSLSIGTAPAHGTVSIAGEVVTYTPAAAYYGADSFTYTATGPGGTSAPATVTLTVATPTAPTASDKSGTSVAYGSTGTAIDLAGSITGTHSALAIGTAPSHGTATVNGDIVTYMPASGYYGADSFTYTVTGPGGTSAPATVSLTVATPPPPVAAPGAGSVAGSSTSAGTSVNIDLSSLVSGVYDTIRIDTVSAHGTVTLSGGGTAMAPGAVTLALAAPAPYIATYTPAANYTGTDSFTYVAVGPGGTSAPGMVTITVTGQAPEAAPKAAKTGDGQTVSVMLTDGARGGPFTAATVVSVSPTNAATTSIVASGSGAYRLDVTPNNRFGGAIAITYTLSNIHGTSAPATVTLTVEARPDPRGDPNVGAISDAQAEAARRFARAQVSNFMRRNEQLHHGGGYTGMDMGLTLAARDASSTMQRPDDRNWGLAITERMRMSGEDPAIGRYANDAQSPLSHGDTLGNGRMLATDPHAVGAAPGAPSSLARDASDDGKRRIGSVATWAGGSIDIGTRDATTDRAKVTATTAGLSAGVDIKLAENVLVGAGGGYGNDLSRIGSAAQVRSKSTLYAAYASVQPIDNAFIDAMIGRGGLDFTTRRVAATVNSAAIGNRGGNYTVGAISAGIDQNSGALIWSIYGRGEYMGAGLDSYAETGAGRDNLRFAARQVESITGTLGGRIEYRQRLGFGSVTPRIRAEWNHEFADVDAQWLDYADIPGSAIYALSGNGWKREQLQLSLGTRFDILKGGWSFDFETGLRAGQGEKAGTLQLRMSKEF</sequence>
<organism evidence="3 4">
    <name type="scientific">Sphingomonas kyeonggiensis</name>
    <dbReference type="NCBI Taxonomy" id="1268553"/>
    <lineage>
        <taxon>Bacteria</taxon>
        <taxon>Pseudomonadati</taxon>
        <taxon>Pseudomonadota</taxon>
        <taxon>Alphaproteobacteria</taxon>
        <taxon>Sphingomonadales</taxon>
        <taxon>Sphingomonadaceae</taxon>
        <taxon>Sphingomonas</taxon>
    </lineage>
</organism>
<proteinExistence type="predicted"/>
<dbReference type="NCBIfam" id="NF012211">
    <property type="entry name" value="tand_rpt_95"/>
    <property type="match status" value="1"/>
</dbReference>
<keyword evidence="1" id="KW-0812">Transmembrane</keyword>
<dbReference type="Gene3D" id="2.40.128.130">
    <property type="entry name" value="Autotransporter beta-domain"/>
    <property type="match status" value="1"/>
</dbReference>
<keyword evidence="4" id="KW-1185">Reference proteome</keyword>
<dbReference type="InterPro" id="IPR025883">
    <property type="entry name" value="Cadherin-like_domain"/>
</dbReference>
<dbReference type="InterPro" id="IPR014756">
    <property type="entry name" value="Ig_E-set"/>
</dbReference>
<dbReference type="Gene3D" id="2.60.40.10">
    <property type="entry name" value="Immunoglobulins"/>
    <property type="match status" value="6"/>
</dbReference>
<dbReference type="CDD" id="cd00102">
    <property type="entry name" value="IPT"/>
    <property type="match status" value="2"/>
</dbReference>
<dbReference type="Proteomes" id="UP000557392">
    <property type="component" value="Unassembled WGS sequence"/>
</dbReference>
<dbReference type="InterPro" id="IPR013783">
    <property type="entry name" value="Ig-like_fold"/>
</dbReference>
<dbReference type="PROSITE" id="PS51208">
    <property type="entry name" value="AUTOTRANSPORTER"/>
    <property type="match status" value="1"/>
</dbReference>
<evidence type="ECO:0000256" key="1">
    <source>
        <dbReference type="SAM" id="Phobius"/>
    </source>
</evidence>
<keyword evidence="1" id="KW-1133">Transmembrane helix</keyword>
<dbReference type="Pfam" id="PF01833">
    <property type="entry name" value="TIG"/>
    <property type="match status" value="5"/>
</dbReference>
<dbReference type="SUPFAM" id="SSF103515">
    <property type="entry name" value="Autotransporter"/>
    <property type="match status" value="1"/>
</dbReference>
<dbReference type="InterPro" id="IPR002909">
    <property type="entry name" value="IPT_dom"/>
</dbReference>
<dbReference type="SMART" id="SM00869">
    <property type="entry name" value="Autotransporter"/>
    <property type="match status" value="1"/>
</dbReference>
<dbReference type="EMBL" id="JACIEH010000001">
    <property type="protein sequence ID" value="MBB4097610.1"/>
    <property type="molecule type" value="Genomic_DNA"/>
</dbReference>
<dbReference type="Pfam" id="PF12733">
    <property type="entry name" value="Cadherin-like"/>
    <property type="match status" value="1"/>
</dbReference>
<dbReference type="SUPFAM" id="SSF81296">
    <property type="entry name" value="E set domains"/>
    <property type="match status" value="5"/>
</dbReference>
<feature type="domain" description="Autotransporter" evidence="2">
    <location>
        <begin position="1871"/>
        <end position="2149"/>
    </location>
</feature>
<reference evidence="3 4" key="1">
    <citation type="submission" date="2020-08" db="EMBL/GenBank/DDBJ databases">
        <title>Genomic Encyclopedia of Type Strains, Phase IV (KMG-IV): sequencing the most valuable type-strain genomes for metagenomic binning, comparative biology and taxonomic classification.</title>
        <authorList>
            <person name="Goeker M."/>
        </authorList>
    </citation>
    <scope>NUCLEOTIDE SEQUENCE [LARGE SCALE GENOMIC DNA]</scope>
    <source>
        <strain evidence="3 4">DSM 101806</strain>
    </source>
</reference>
<evidence type="ECO:0000313" key="3">
    <source>
        <dbReference type="EMBL" id="MBB4097610.1"/>
    </source>
</evidence>
<dbReference type="InterPro" id="IPR036709">
    <property type="entry name" value="Autotransporte_beta_dom_sf"/>
</dbReference>